<keyword evidence="4" id="KW-1185">Reference proteome</keyword>
<feature type="coiled-coil region" evidence="1">
    <location>
        <begin position="262"/>
        <end position="379"/>
    </location>
</feature>
<evidence type="ECO:0000256" key="1">
    <source>
        <dbReference type="SAM" id="Coils"/>
    </source>
</evidence>
<accession>A0AAU9JKF0</accession>
<feature type="compositionally biased region" description="Low complexity" evidence="2">
    <location>
        <begin position="22"/>
        <end position="31"/>
    </location>
</feature>
<gene>
    <name evidence="3" type="ORF">BSTOLATCC_MIC40855</name>
</gene>
<feature type="compositionally biased region" description="Polar residues" evidence="2">
    <location>
        <begin position="32"/>
        <end position="62"/>
    </location>
</feature>
<reference evidence="3" key="1">
    <citation type="submission" date="2021-09" db="EMBL/GenBank/DDBJ databases">
        <authorList>
            <consortium name="AG Swart"/>
            <person name="Singh M."/>
            <person name="Singh A."/>
            <person name="Seah K."/>
            <person name="Emmerich C."/>
        </authorList>
    </citation>
    <scope>NUCLEOTIDE SEQUENCE</scope>
    <source>
        <strain evidence="3">ATCC30299</strain>
    </source>
</reference>
<name>A0AAU9JKF0_9CILI</name>
<sequence length="989" mass="114595">MSKDLTPQLIGTSILPKPSPRTPTSTRNTKSAGLNHSTSSFSRVISQRSNYPPVRTANSTRGQVQSLYSPRNMSFGTTTYGAELGLIRPGSTYKKTTVDYLLMHQTLKPERLSENQTPSVQFMKTFDECRDLSSAQEAKRQNLEKLVDKNWEMNLFQSISSAFQSFTHETLHAEYFVGESKKDVLKTLLYIENLFFKLGEHMYKLIDEKNTKIKSLEAICEKFDENNKILGQTSSELKEIKGKNDSIAKKNAEEVIYFEIRERAWNKEKAQLENRIEMLVEKLEGYKDVKSNDDINSELSRHANILEENIVEYKKKVESLKNVISKLQLELGLAKTEISEKMSFFNQFSEIKRGLEDVIAEHKENEAALESKIEWLKESIYMQKEDLEVYKKYRYKYQQLKITHHTTTQKLHNLEMNIMLGNFHNAGQNGDTIISLKDPIFSPVREPVTFERGYFRRTTNKEFSSAPDASLQRSESIIQKESLAKQKFKQEVSLDGLIELVKHNRPTYSSLVSIPTGNTATFSPPFEDWLEITIRGIFDSKYYEHLMCSKETGKIPSSFPEFVYAWLGAFYVDERTRNVKELEWHKKDHANEFRLSILLGLCARPTNKIWEIFTFKEFLLEDMGIDELAFFLHCRFALFGGPQLCHSSGRFSNFHYLGFDKVSSVVDMLMANLPTASVTELKNILRQKCRDQNGALTIESSLVLRVMLEYYRNEKSFKIRVINDLFEQNARENEQAQMNFENFKYLVKNIDLQIPESRIAKLFRDSWAIGNSKITAGSFLAAANENGFFFHHLRLKGIYSKPATDQYGIIDPNADAFSSFWYKIETSWKSMNKDIEMIKEIVGEMGVPDLSANLSKFEMILNRKGTISKEDNGNWHIGDIFRHYWYMVIQIQLALSECNYFSLNLGSDRESREREMIEITLGCQTFIKKVYEMNIKRVSAKIMLRKVQNKWKNIKRDKQNRLVNRIFKEIGKIQKSGKTSLAGLLAKHN</sequence>
<evidence type="ECO:0000313" key="4">
    <source>
        <dbReference type="Proteomes" id="UP001162131"/>
    </source>
</evidence>
<organism evidence="3 4">
    <name type="scientific">Blepharisma stoltei</name>
    <dbReference type="NCBI Taxonomy" id="1481888"/>
    <lineage>
        <taxon>Eukaryota</taxon>
        <taxon>Sar</taxon>
        <taxon>Alveolata</taxon>
        <taxon>Ciliophora</taxon>
        <taxon>Postciliodesmatophora</taxon>
        <taxon>Heterotrichea</taxon>
        <taxon>Heterotrichida</taxon>
        <taxon>Blepharismidae</taxon>
        <taxon>Blepharisma</taxon>
    </lineage>
</organism>
<evidence type="ECO:0000256" key="2">
    <source>
        <dbReference type="SAM" id="MobiDB-lite"/>
    </source>
</evidence>
<feature type="region of interest" description="Disordered" evidence="2">
    <location>
        <begin position="1"/>
        <end position="62"/>
    </location>
</feature>
<protein>
    <submittedName>
        <fullName evidence="3">Uncharacterized protein</fullName>
    </submittedName>
</protein>
<dbReference type="PANTHER" id="PTHR39867">
    <property type="entry name" value="HELICASE ATP-BINDING DOMAIN-CONTAINING PROTEIN"/>
    <property type="match status" value="1"/>
</dbReference>
<comment type="caution">
    <text evidence="3">The sequence shown here is derived from an EMBL/GenBank/DDBJ whole genome shotgun (WGS) entry which is preliminary data.</text>
</comment>
<dbReference type="PANTHER" id="PTHR39867:SF1">
    <property type="entry name" value="HELICASE ATP-BINDING DOMAIN-CONTAINING PROTEIN"/>
    <property type="match status" value="1"/>
</dbReference>
<evidence type="ECO:0000313" key="3">
    <source>
        <dbReference type="EMBL" id="CAG9326428.1"/>
    </source>
</evidence>
<proteinExistence type="predicted"/>
<keyword evidence="1" id="KW-0175">Coiled coil</keyword>
<dbReference type="Proteomes" id="UP001162131">
    <property type="component" value="Unassembled WGS sequence"/>
</dbReference>
<dbReference type="EMBL" id="CAJZBQ010000040">
    <property type="protein sequence ID" value="CAG9326428.1"/>
    <property type="molecule type" value="Genomic_DNA"/>
</dbReference>
<dbReference type="AlphaFoldDB" id="A0AAU9JKF0"/>